<dbReference type="InterPro" id="IPR041616">
    <property type="entry name" value="PheRS_beta_core"/>
</dbReference>
<evidence type="ECO:0000256" key="1">
    <source>
        <dbReference type="ARBA" id="ARBA00001946"/>
    </source>
</evidence>
<evidence type="ECO:0000256" key="7">
    <source>
        <dbReference type="ARBA" id="ARBA00022842"/>
    </source>
</evidence>
<dbReference type="GO" id="GO:0004826">
    <property type="term" value="F:phenylalanine-tRNA ligase activity"/>
    <property type="evidence" value="ECO:0007669"/>
    <property type="project" value="UniProtKB-EC"/>
</dbReference>
<evidence type="ECO:0000256" key="8">
    <source>
        <dbReference type="ARBA" id="ARBA00022917"/>
    </source>
</evidence>
<keyword evidence="9" id="KW-0030">Aminoacyl-tRNA synthetase</keyword>
<name>A0A2H0UAP2_9BACT</name>
<evidence type="ECO:0000256" key="5">
    <source>
        <dbReference type="ARBA" id="ARBA00022741"/>
    </source>
</evidence>
<keyword evidence="6" id="KW-0067">ATP-binding</keyword>
<dbReference type="InterPro" id="IPR005147">
    <property type="entry name" value="tRNA_synthase_B5-dom"/>
</dbReference>
<dbReference type="GO" id="GO:0003723">
    <property type="term" value="F:RNA binding"/>
    <property type="evidence" value="ECO:0007669"/>
    <property type="project" value="InterPro"/>
</dbReference>
<evidence type="ECO:0000256" key="6">
    <source>
        <dbReference type="ARBA" id="ARBA00022840"/>
    </source>
</evidence>
<evidence type="ECO:0000313" key="12">
    <source>
        <dbReference type="EMBL" id="PIR83493.1"/>
    </source>
</evidence>
<dbReference type="PANTHER" id="PTHR10947:SF3">
    <property type="entry name" value="LEUCINE-RICH REPEAT-CONTAINING PROTEIN 47"/>
    <property type="match status" value="1"/>
</dbReference>
<dbReference type="SUPFAM" id="SSF54991">
    <property type="entry name" value="Anticodon-binding domain of PheRS"/>
    <property type="match status" value="1"/>
</dbReference>
<dbReference type="SUPFAM" id="SSF46955">
    <property type="entry name" value="Putative DNA-binding domain"/>
    <property type="match status" value="2"/>
</dbReference>
<dbReference type="Gene3D" id="3.30.56.10">
    <property type="match status" value="2"/>
</dbReference>
<keyword evidence="8" id="KW-0648">Protein biosynthesis</keyword>
<keyword evidence="7" id="KW-0460">Magnesium</keyword>
<feature type="domain" description="B5" evidence="11">
    <location>
        <begin position="80"/>
        <end position="157"/>
    </location>
</feature>
<evidence type="ECO:0000256" key="4">
    <source>
        <dbReference type="ARBA" id="ARBA00022723"/>
    </source>
</evidence>
<dbReference type="Pfam" id="PF03484">
    <property type="entry name" value="B5"/>
    <property type="match status" value="1"/>
</dbReference>
<dbReference type="EC" id="6.1.1.20" evidence="2"/>
<gene>
    <name evidence="12" type="ORF">COU19_00115</name>
</gene>
<keyword evidence="4" id="KW-0479">Metal-binding</keyword>
<dbReference type="SUPFAM" id="SSF55681">
    <property type="entry name" value="Class II aaRS and biotin synthetases"/>
    <property type="match status" value="1"/>
</dbReference>
<comment type="caution">
    <text evidence="12">The sequence shown here is derived from an EMBL/GenBank/DDBJ whole genome shotgun (WGS) entry which is preliminary data.</text>
</comment>
<dbReference type="Pfam" id="PF03147">
    <property type="entry name" value="FDX-ACB"/>
    <property type="match status" value="1"/>
</dbReference>
<dbReference type="SMART" id="SM00896">
    <property type="entry name" value="FDX-ACB"/>
    <property type="match status" value="1"/>
</dbReference>
<keyword evidence="5" id="KW-0547">Nucleotide-binding</keyword>
<dbReference type="EMBL" id="PFBL01000001">
    <property type="protein sequence ID" value="PIR83493.1"/>
    <property type="molecule type" value="Genomic_DNA"/>
</dbReference>
<organism evidence="12 13">
    <name type="scientific">Candidatus Kaiserbacteria bacterium CG10_big_fil_rev_8_21_14_0_10_56_12</name>
    <dbReference type="NCBI Taxonomy" id="1974611"/>
    <lineage>
        <taxon>Bacteria</taxon>
        <taxon>Candidatus Kaiseribacteriota</taxon>
    </lineage>
</organism>
<accession>A0A2H0UAP2</accession>
<dbReference type="PROSITE" id="PS51483">
    <property type="entry name" value="B5"/>
    <property type="match status" value="1"/>
</dbReference>
<dbReference type="AlphaFoldDB" id="A0A2H0UAP2"/>
<dbReference type="InterPro" id="IPR045060">
    <property type="entry name" value="Phe-tRNA-ligase_IIc_bsu"/>
</dbReference>
<dbReference type="SMART" id="SM00874">
    <property type="entry name" value="B5"/>
    <property type="match status" value="1"/>
</dbReference>
<proteinExistence type="predicted"/>
<evidence type="ECO:0000256" key="3">
    <source>
        <dbReference type="ARBA" id="ARBA00022598"/>
    </source>
</evidence>
<keyword evidence="3" id="KW-0436">Ligase</keyword>
<dbReference type="GO" id="GO:0000287">
    <property type="term" value="F:magnesium ion binding"/>
    <property type="evidence" value="ECO:0007669"/>
    <property type="project" value="InterPro"/>
</dbReference>
<feature type="domain" description="FDX-ACB" evidence="10">
    <location>
        <begin position="306"/>
        <end position="398"/>
    </location>
</feature>
<evidence type="ECO:0000259" key="10">
    <source>
        <dbReference type="PROSITE" id="PS51447"/>
    </source>
</evidence>
<dbReference type="Proteomes" id="UP000230179">
    <property type="component" value="Unassembled WGS sequence"/>
</dbReference>
<dbReference type="PROSITE" id="PS51447">
    <property type="entry name" value="FDX_ACB"/>
    <property type="match status" value="1"/>
</dbReference>
<evidence type="ECO:0000256" key="9">
    <source>
        <dbReference type="ARBA" id="ARBA00023146"/>
    </source>
</evidence>
<dbReference type="Gene3D" id="3.30.930.10">
    <property type="entry name" value="Bira Bifunctional Protein, Domain 2"/>
    <property type="match status" value="1"/>
</dbReference>
<protein>
    <recommendedName>
        <fullName evidence="2">phenylalanine--tRNA ligase</fullName>
        <ecNumber evidence="2">6.1.1.20</ecNumber>
    </recommendedName>
</protein>
<comment type="cofactor">
    <cofactor evidence="1">
        <name>Mg(2+)</name>
        <dbReference type="ChEBI" id="CHEBI:18420"/>
    </cofactor>
</comment>
<dbReference type="InterPro" id="IPR036690">
    <property type="entry name" value="Fdx_antiC-bd_sf"/>
</dbReference>
<evidence type="ECO:0000259" key="11">
    <source>
        <dbReference type="PROSITE" id="PS51483"/>
    </source>
</evidence>
<dbReference type="GO" id="GO:0005524">
    <property type="term" value="F:ATP binding"/>
    <property type="evidence" value="ECO:0007669"/>
    <property type="project" value="UniProtKB-KW"/>
</dbReference>
<evidence type="ECO:0000256" key="2">
    <source>
        <dbReference type="ARBA" id="ARBA00012814"/>
    </source>
</evidence>
<sequence>MKISITELQGFFGAPLPPVAEVADAFTFHTWEIDGIERDVLDVKVLPNRQHDAKDAEGIARQLGAILDLPLKPEFEKVTPGTTQVTTSLAQINAILGASFTKTEVEDVFRRLRLTTEWQGDTLTWDITPPADRTDLTIPVDIAEEVGQILGYDRVPAVELAPDVTPADQARYRGIERMKDQLVEQGYTEVSTQSFAQKGDVELANPLDKTRPFLRTSLEDNLEDALTRAKQYAPLLYAPGERPKLFEVGTVFTKEGEHLELRMTEPVAAWGENAATVDNLSVAKLEDYGKDYLPVRQTLSGYAPFSLYPFITRDIALWAPARTDPARIHELINELIQEQGGALLVRVDQFDRFEKEGRVSYGFRLVFQSMDRTLTDDEVATIMDNLSSALTAQSYETR</sequence>
<evidence type="ECO:0000313" key="13">
    <source>
        <dbReference type="Proteomes" id="UP000230179"/>
    </source>
</evidence>
<dbReference type="InterPro" id="IPR045864">
    <property type="entry name" value="aa-tRNA-synth_II/BPL/LPL"/>
</dbReference>
<reference evidence="13" key="1">
    <citation type="submission" date="2017-09" db="EMBL/GenBank/DDBJ databases">
        <title>Depth-based differentiation of microbial function through sediment-hosted aquifers and enrichment of novel symbionts in the deep terrestrial subsurface.</title>
        <authorList>
            <person name="Probst A.J."/>
            <person name="Ladd B."/>
            <person name="Jarett J.K."/>
            <person name="Geller-Mcgrath D.E."/>
            <person name="Sieber C.M.K."/>
            <person name="Emerson J.B."/>
            <person name="Anantharaman K."/>
            <person name="Thomas B.C."/>
            <person name="Malmstrom R."/>
            <person name="Stieglmeier M."/>
            <person name="Klingl A."/>
            <person name="Woyke T."/>
            <person name="Ryan C.M."/>
            <person name="Banfield J.F."/>
        </authorList>
    </citation>
    <scope>NUCLEOTIDE SEQUENCE [LARGE SCALE GENOMIC DNA]</scope>
</reference>
<dbReference type="Pfam" id="PF17759">
    <property type="entry name" value="tRNA_synthFbeta"/>
    <property type="match status" value="1"/>
</dbReference>
<dbReference type="Gene3D" id="3.30.70.380">
    <property type="entry name" value="Ferrodoxin-fold anticodon-binding domain"/>
    <property type="match status" value="1"/>
</dbReference>
<dbReference type="InterPro" id="IPR005121">
    <property type="entry name" value="Fdx_antiC-bd"/>
</dbReference>
<dbReference type="InterPro" id="IPR009061">
    <property type="entry name" value="DNA-bd_dom_put_sf"/>
</dbReference>
<dbReference type="GO" id="GO:0006432">
    <property type="term" value="P:phenylalanyl-tRNA aminoacylation"/>
    <property type="evidence" value="ECO:0007669"/>
    <property type="project" value="InterPro"/>
</dbReference>
<dbReference type="PANTHER" id="PTHR10947">
    <property type="entry name" value="PHENYLALANYL-TRNA SYNTHETASE BETA CHAIN AND LEUCINE-RICH REPEAT-CONTAINING PROTEIN 47"/>
    <property type="match status" value="1"/>
</dbReference>